<keyword evidence="5" id="KW-1133">Transmembrane helix</keyword>
<dbReference type="PANTHER" id="PTHR42718">
    <property type="entry name" value="MAJOR FACILITATOR SUPERFAMILY MULTIDRUG TRANSPORTER MFSC"/>
    <property type="match status" value="1"/>
</dbReference>
<dbReference type="GO" id="GO:0022857">
    <property type="term" value="F:transmembrane transporter activity"/>
    <property type="evidence" value="ECO:0007669"/>
    <property type="project" value="InterPro"/>
</dbReference>
<keyword evidence="4" id="KW-0812">Transmembrane</keyword>
<evidence type="ECO:0000256" key="2">
    <source>
        <dbReference type="ARBA" id="ARBA00022448"/>
    </source>
</evidence>
<keyword evidence="3" id="KW-1003">Cell membrane</keyword>
<dbReference type="STRING" id="1619308.B5808_01385"/>
<gene>
    <name evidence="7" type="ORF">B5808_01385</name>
</gene>
<dbReference type="EMBL" id="CP020715">
    <property type="protein sequence ID" value="ARJ04031.1"/>
    <property type="molecule type" value="Genomic_DNA"/>
</dbReference>
<evidence type="ECO:0000313" key="8">
    <source>
        <dbReference type="Proteomes" id="UP000192775"/>
    </source>
</evidence>
<proteinExistence type="predicted"/>
<dbReference type="AlphaFoldDB" id="A0A1X9LJD3"/>
<name>A0A1X9LJD3_9MICO</name>
<dbReference type="Proteomes" id="UP000192775">
    <property type="component" value="Chromosome"/>
</dbReference>
<dbReference type="GO" id="GO:0005886">
    <property type="term" value="C:plasma membrane"/>
    <property type="evidence" value="ECO:0007669"/>
    <property type="project" value="UniProtKB-SubCell"/>
</dbReference>
<dbReference type="CDD" id="cd17321">
    <property type="entry name" value="MFS_MMR_MDR_like"/>
    <property type="match status" value="1"/>
</dbReference>
<comment type="subcellular location">
    <subcellularLocation>
        <location evidence="1">Cell membrane</location>
        <topology evidence="1">Multi-pass membrane protein</topology>
    </subcellularLocation>
</comment>
<evidence type="ECO:0000256" key="1">
    <source>
        <dbReference type="ARBA" id="ARBA00004651"/>
    </source>
</evidence>
<dbReference type="SUPFAM" id="SSF103473">
    <property type="entry name" value="MFS general substrate transporter"/>
    <property type="match status" value="1"/>
</dbReference>
<evidence type="ECO:0000313" key="7">
    <source>
        <dbReference type="EMBL" id="ARJ04031.1"/>
    </source>
</evidence>
<sequence>MILQTPSSPVRAGARDWLGLAVLMLPVLLVSIDNTVLSFALPWIALDLKPSAAMQLWIVDVYPLVLAGLLVTMGNLGDRWGRRRLLLVGATGFAVVSVLAAFSVSAEMLLVARLLMGVFGAAIMPCTLSLIRGMFEDREQRRLAIAIWATGFGFGGAVGPIVGGLLLEVAPWGSVFLIAVPILVPLLALAPFVIRESRDPDPGPIDLPSIGLSMLALAPIVFAIKHVATEGVDLLTLGAAVLGIVAGVLFVRRLLRQRNPLLDVRLFAVPAFTGSVLVNLMSVVSLVGLLYFLSQHLQLVVGLGPLEASLVLVPGAALMMVAGLVVVRLVRRIRPAVLMASGLLLSGAAYLTIALAGASASVLLLGTAFAALSVGVGLAETLSNDIIIASVPPAKAGAASAVSETAYELGAVLGTSVMGGVLAAAYRAHLVIPSGVSDEAASAARETLAGALDAGAALPDAVGSALVDSARHAFDSGVVLTSFTGAALMVVAAVVALATVGRSRA</sequence>
<dbReference type="Gene3D" id="1.20.1720.10">
    <property type="entry name" value="Multidrug resistance protein D"/>
    <property type="match status" value="1"/>
</dbReference>
<evidence type="ECO:0000256" key="5">
    <source>
        <dbReference type="ARBA" id="ARBA00022989"/>
    </source>
</evidence>
<evidence type="ECO:0000256" key="4">
    <source>
        <dbReference type="ARBA" id="ARBA00022692"/>
    </source>
</evidence>
<dbReference type="Pfam" id="PF07690">
    <property type="entry name" value="MFS_1"/>
    <property type="match status" value="1"/>
</dbReference>
<dbReference type="KEGG" id="cphy:B5808_01385"/>
<dbReference type="InterPro" id="IPR036259">
    <property type="entry name" value="MFS_trans_sf"/>
</dbReference>
<dbReference type="PROSITE" id="PS50850">
    <property type="entry name" value="MFS"/>
    <property type="match status" value="1"/>
</dbReference>
<evidence type="ECO:0000256" key="3">
    <source>
        <dbReference type="ARBA" id="ARBA00022475"/>
    </source>
</evidence>
<dbReference type="PANTHER" id="PTHR42718:SF47">
    <property type="entry name" value="METHYL VIOLOGEN RESISTANCE PROTEIN SMVA"/>
    <property type="match status" value="1"/>
</dbReference>
<protein>
    <submittedName>
        <fullName evidence="7">MFS transporter</fullName>
    </submittedName>
</protein>
<keyword evidence="6" id="KW-0472">Membrane</keyword>
<keyword evidence="8" id="KW-1185">Reference proteome</keyword>
<dbReference type="InterPro" id="IPR020846">
    <property type="entry name" value="MFS_dom"/>
</dbReference>
<organism evidence="7 8">
    <name type="scientific">Cnuibacter physcomitrellae</name>
    <dbReference type="NCBI Taxonomy" id="1619308"/>
    <lineage>
        <taxon>Bacteria</taxon>
        <taxon>Bacillati</taxon>
        <taxon>Actinomycetota</taxon>
        <taxon>Actinomycetes</taxon>
        <taxon>Micrococcales</taxon>
        <taxon>Microbacteriaceae</taxon>
        <taxon>Cnuibacter</taxon>
    </lineage>
</organism>
<accession>A0A1X9LJD3</accession>
<reference evidence="7 8" key="1">
    <citation type="submission" date="2017-04" db="EMBL/GenBank/DDBJ databases">
        <authorList>
            <person name="Afonso C.L."/>
            <person name="Miller P.J."/>
            <person name="Scott M.A."/>
            <person name="Spackman E."/>
            <person name="Goraichik I."/>
            <person name="Dimitrov K.M."/>
            <person name="Suarez D.L."/>
            <person name="Swayne D.E."/>
        </authorList>
    </citation>
    <scope>NUCLEOTIDE SEQUENCE [LARGE SCALE GENOMIC DNA]</scope>
    <source>
        <strain evidence="8">XA(T)</strain>
    </source>
</reference>
<dbReference type="Gene3D" id="1.20.1250.20">
    <property type="entry name" value="MFS general substrate transporter like domains"/>
    <property type="match status" value="1"/>
</dbReference>
<dbReference type="RefSeq" id="WP_085017843.1">
    <property type="nucleotide sequence ID" value="NZ_BMHD01000001.1"/>
</dbReference>
<keyword evidence="2" id="KW-0813">Transport</keyword>
<evidence type="ECO:0000256" key="6">
    <source>
        <dbReference type="ARBA" id="ARBA00023136"/>
    </source>
</evidence>
<dbReference type="InterPro" id="IPR011701">
    <property type="entry name" value="MFS"/>
</dbReference>